<keyword evidence="5" id="KW-0496">Mitochondrion</keyword>
<evidence type="ECO:0000256" key="2">
    <source>
        <dbReference type="ARBA" id="ARBA00022448"/>
    </source>
</evidence>
<accession>A0A8H7ATS6</accession>
<reference evidence="9" key="1">
    <citation type="submission" date="2020-02" db="EMBL/GenBank/DDBJ databases">
        <authorList>
            <person name="Palmer J.M."/>
        </authorList>
    </citation>
    <scope>NUCLEOTIDE SEQUENCE</scope>
    <source>
        <strain evidence="9">EPUS1.4</strain>
        <tissue evidence="9">Thallus</tissue>
    </source>
</reference>
<dbReference type="InterPro" id="IPR019564">
    <property type="entry name" value="Sam37/metaxin_N"/>
</dbReference>
<protein>
    <recommendedName>
        <fullName evidence="8">Mitochondrial outer membrane transport complex Sam37/metaxin N-terminal domain-containing protein</fullName>
    </recommendedName>
</protein>
<keyword evidence="6 7" id="KW-0472">Membrane</keyword>
<comment type="caution">
    <text evidence="9">The sequence shown here is derived from an EMBL/GenBank/DDBJ whole genome shotgun (WGS) entry which is preliminary data.</text>
</comment>
<evidence type="ECO:0000313" key="10">
    <source>
        <dbReference type="Proteomes" id="UP000606974"/>
    </source>
</evidence>
<feature type="transmembrane region" description="Helical" evidence="7">
    <location>
        <begin position="370"/>
        <end position="391"/>
    </location>
</feature>
<dbReference type="PANTHER" id="PTHR12289">
    <property type="entry name" value="METAXIN RELATED"/>
    <property type="match status" value="1"/>
</dbReference>
<evidence type="ECO:0000259" key="8">
    <source>
        <dbReference type="Pfam" id="PF10568"/>
    </source>
</evidence>
<keyword evidence="2" id="KW-0813">Transport</keyword>
<dbReference type="PANTHER" id="PTHR12289:SF41">
    <property type="entry name" value="FAILED AXON CONNECTIONS-RELATED"/>
    <property type="match status" value="1"/>
</dbReference>
<keyword evidence="10" id="KW-1185">Reference proteome</keyword>
<proteinExistence type="predicted"/>
<keyword evidence="3" id="KW-1000">Mitochondrion outer membrane</keyword>
<dbReference type="CDD" id="cd03078">
    <property type="entry name" value="GST_N_Metaxin1_like"/>
    <property type="match status" value="1"/>
</dbReference>
<dbReference type="Proteomes" id="UP000606974">
    <property type="component" value="Unassembled WGS sequence"/>
</dbReference>
<evidence type="ECO:0000256" key="3">
    <source>
        <dbReference type="ARBA" id="ARBA00022787"/>
    </source>
</evidence>
<dbReference type="GO" id="GO:0007005">
    <property type="term" value="P:mitochondrion organization"/>
    <property type="evidence" value="ECO:0007669"/>
    <property type="project" value="TreeGrafter"/>
</dbReference>
<dbReference type="Pfam" id="PF10568">
    <property type="entry name" value="Tom37"/>
    <property type="match status" value="1"/>
</dbReference>
<evidence type="ECO:0000256" key="7">
    <source>
        <dbReference type="SAM" id="Phobius"/>
    </source>
</evidence>
<gene>
    <name evidence="9" type="ORF">GJ744_004542</name>
</gene>
<keyword evidence="7" id="KW-1133">Transmembrane helix</keyword>
<dbReference type="OrthoDB" id="5835136at2759"/>
<evidence type="ECO:0000256" key="5">
    <source>
        <dbReference type="ARBA" id="ARBA00023128"/>
    </source>
</evidence>
<evidence type="ECO:0000256" key="6">
    <source>
        <dbReference type="ARBA" id="ARBA00023136"/>
    </source>
</evidence>
<evidence type="ECO:0000256" key="1">
    <source>
        <dbReference type="ARBA" id="ARBA00004294"/>
    </source>
</evidence>
<keyword evidence="7" id="KW-0812">Transmembrane</keyword>
<feature type="domain" description="Mitochondrial outer membrane transport complex Sam37/metaxin N-terminal" evidence="8">
    <location>
        <begin position="21"/>
        <end position="146"/>
    </location>
</feature>
<organism evidence="9 10">
    <name type="scientific">Endocarpon pusillum</name>
    <dbReference type="NCBI Taxonomy" id="364733"/>
    <lineage>
        <taxon>Eukaryota</taxon>
        <taxon>Fungi</taxon>
        <taxon>Dikarya</taxon>
        <taxon>Ascomycota</taxon>
        <taxon>Pezizomycotina</taxon>
        <taxon>Eurotiomycetes</taxon>
        <taxon>Chaetothyriomycetidae</taxon>
        <taxon>Verrucariales</taxon>
        <taxon>Verrucariaceae</taxon>
        <taxon>Endocarpon</taxon>
    </lineage>
</organism>
<name>A0A8H7ATS6_9EURO</name>
<dbReference type="GO" id="GO:0015031">
    <property type="term" value="P:protein transport"/>
    <property type="evidence" value="ECO:0007669"/>
    <property type="project" value="UniProtKB-KW"/>
</dbReference>
<dbReference type="GO" id="GO:0001401">
    <property type="term" value="C:SAM complex"/>
    <property type="evidence" value="ECO:0007669"/>
    <property type="project" value="InterPro"/>
</dbReference>
<sequence>MVLELHVWGPAFGLPSIDAQCLATVAYLKQCLPPSDWLLIPCSDPSVVPTSGLPVLKVDSTWVHGFGAIVNFLREHSLGKWDLDQDLNDQQRADTIAFFSFLESRGQPLLDLSLYVSSENYTEWTRPALAQILPWPKQWILPHRLRDGAKVRSEHLGLSSLDIETANTEDGETVAREAGNIPKNLVAKPKQTVAGMLGKIGQQNQFRLDAVTSDFFEPLSDLVNKSGGQSWVFGTDQASSLDCLLLGYMTLMNPPLKPPRRWLQDALVSRYPVLLEWTTNFRQECFGGPVSAADVFSSPTPGMRTSHPCLPWHSPTPISIQNIGSTFLTASLDSLPVVSRYFSGRIRRTSPQSTKVDGTKSTMVHVSPNLLFGGLGIVGSAVGTYMAYYMYRGSSKSRLRAQHGTGVAERNTTSQRDFGEAGRMLGLI</sequence>
<evidence type="ECO:0000256" key="4">
    <source>
        <dbReference type="ARBA" id="ARBA00022927"/>
    </source>
</evidence>
<comment type="subcellular location">
    <subcellularLocation>
        <location evidence="1">Mitochondrion outer membrane</location>
    </subcellularLocation>
</comment>
<dbReference type="InterPro" id="IPR050931">
    <property type="entry name" value="Mito_Protein_Transport_Metaxin"/>
</dbReference>
<evidence type="ECO:0000313" key="9">
    <source>
        <dbReference type="EMBL" id="KAF7514217.1"/>
    </source>
</evidence>
<keyword evidence="4" id="KW-0653">Protein transport</keyword>
<dbReference type="EMBL" id="JAACFV010000002">
    <property type="protein sequence ID" value="KAF7514217.1"/>
    <property type="molecule type" value="Genomic_DNA"/>
</dbReference>
<dbReference type="AlphaFoldDB" id="A0A8H7ATS6"/>